<organism evidence="1 2">
    <name type="scientific">Candidatus Gottesmanbacteria bacterium GW2011_GWB1_49_7</name>
    <dbReference type="NCBI Taxonomy" id="1618448"/>
    <lineage>
        <taxon>Bacteria</taxon>
        <taxon>Candidatus Gottesmaniibacteriota</taxon>
    </lineage>
</organism>
<gene>
    <name evidence="1" type="ORF">UY48_C0042G0001</name>
</gene>
<comment type="caution">
    <text evidence="1">The sequence shown here is derived from an EMBL/GenBank/DDBJ whole genome shotgun (WGS) entry which is preliminary data.</text>
</comment>
<proteinExistence type="predicted"/>
<dbReference type="EMBL" id="LCQD01000042">
    <property type="protein sequence ID" value="KKW10274.1"/>
    <property type="molecule type" value="Genomic_DNA"/>
</dbReference>
<sequence>LKTLGQMIHDNELSPGLLLELDHGEKLLVGHVNSMFGRCDHCLSSRILDGVKTSTQLDWNDDDGWVEGPTAKDYTPGNHIDVLSFLCLIKAGHVVEMGDGSRFVVGHINAQGGMCDASWKESEGNGPENMVCRVKNLIP</sequence>
<dbReference type="Proteomes" id="UP000034588">
    <property type="component" value="Unassembled WGS sequence"/>
</dbReference>
<name>A0A0G1YV86_9BACT</name>
<feature type="non-terminal residue" evidence="1">
    <location>
        <position position="1"/>
    </location>
</feature>
<dbReference type="AlphaFoldDB" id="A0A0G1YV86"/>
<reference evidence="1 2" key="1">
    <citation type="journal article" date="2015" name="Nature">
        <title>rRNA introns, odd ribosomes, and small enigmatic genomes across a large radiation of phyla.</title>
        <authorList>
            <person name="Brown C.T."/>
            <person name="Hug L.A."/>
            <person name="Thomas B.C."/>
            <person name="Sharon I."/>
            <person name="Castelle C.J."/>
            <person name="Singh A."/>
            <person name="Wilkins M.J."/>
            <person name="Williams K.H."/>
            <person name="Banfield J.F."/>
        </authorList>
    </citation>
    <scope>NUCLEOTIDE SEQUENCE [LARGE SCALE GENOMIC DNA]</scope>
</reference>
<protein>
    <submittedName>
        <fullName evidence="1">Uncharacterized protein</fullName>
    </submittedName>
</protein>
<accession>A0A0G1YV86</accession>
<evidence type="ECO:0000313" key="1">
    <source>
        <dbReference type="EMBL" id="KKW10274.1"/>
    </source>
</evidence>
<evidence type="ECO:0000313" key="2">
    <source>
        <dbReference type="Proteomes" id="UP000034588"/>
    </source>
</evidence>